<proteinExistence type="predicted"/>
<name>A0A6J4M5T2_9ACTN</name>
<gene>
    <name evidence="1" type="ORF">AVDCRST_MAG36-1948</name>
</gene>
<evidence type="ECO:0008006" key="2">
    <source>
        <dbReference type="Google" id="ProtNLM"/>
    </source>
</evidence>
<reference evidence="1" key="1">
    <citation type="submission" date="2020-02" db="EMBL/GenBank/DDBJ databases">
        <authorList>
            <person name="Meier V. D."/>
        </authorList>
    </citation>
    <scope>NUCLEOTIDE SEQUENCE</scope>
    <source>
        <strain evidence="1">AVDCRST_MAG36</strain>
    </source>
</reference>
<sequence>MLLCGSVLLGVRVLASADDTVAVWGVRTALTRGQELSAADLVPVRVRFTEEADADRYVAAADDLSDGLLLIRDVGAGELLPRAALDGEADLALVEVPLSVEPAGIPSSVGVGSRVDVWVAPPAGGTAGDRPEDAVRVLTDVAVIADGSAAASSTGFGGETRPVVVGVPPSAQRDLPSVLARVTGGTIVLVRRQG</sequence>
<protein>
    <recommendedName>
        <fullName evidence="2">SAF domain-containing protein</fullName>
    </recommendedName>
</protein>
<accession>A0A6J4M5T2</accession>
<dbReference type="EMBL" id="CADCUH010000131">
    <property type="protein sequence ID" value="CAA9350711.1"/>
    <property type="molecule type" value="Genomic_DNA"/>
</dbReference>
<evidence type="ECO:0000313" key="1">
    <source>
        <dbReference type="EMBL" id="CAA9350711.1"/>
    </source>
</evidence>
<organism evidence="1">
    <name type="scientific">uncultured Nocardioidaceae bacterium</name>
    <dbReference type="NCBI Taxonomy" id="253824"/>
    <lineage>
        <taxon>Bacteria</taxon>
        <taxon>Bacillati</taxon>
        <taxon>Actinomycetota</taxon>
        <taxon>Actinomycetes</taxon>
        <taxon>Propionibacteriales</taxon>
        <taxon>Nocardioidaceae</taxon>
        <taxon>environmental samples</taxon>
    </lineage>
</organism>
<dbReference type="AlphaFoldDB" id="A0A6J4M5T2"/>